<keyword evidence="3" id="KW-0645">Protease</keyword>
<name>A0A5N0TLU5_9MICO</name>
<dbReference type="GO" id="GO:0004175">
    <property type="term" value="F:endopeptidase activity"/>
    <property type="evidence" value="ECO:0007669"/>
    <property type="project" value="UniProtKB-ARBA"/>
</dbReference>
<protein>
    <submittedName>
        <fullName evidence="3">CPBP family intramembrane metalloprotease</fullName>
    </submittedName>
</protein>
<evidence type="ECO:0000313" key="3">
    <source>
        <dbReference type="EMBL" id="KAA9136113.1"/>
    </source>
</evidence>
<feature type="domain" description="CAAX prenyl protease 2/Lysostaphin resistance protein A-like" evidence="2">
    <location>
        <begin position="104"/>
        <end position="200"/>
    </location>
</feature>
<dbReference type="GO" id="GO:0006508">
    <property type="term" value="P:proteolysis"/>
    <property type="evidence" value="ECO:0007669"/>
    <property type="project" value="UniProtKB-KW"/>
</dbReference>
<accession>A0A5N0TLU5</accession>
<dbReference type="GO" id="GO:0080120">
    <property type="term" value="P:CAAX-box protein maturation"/>
    <property type="evidence" value="ECO:0007669"/>
    <property type="project" value="UniProtKB-ARBA"/>
</dbReference>
<dbReference type="AlphaFoldDB" id="A0A5N0TLU5"/>
<evidence type="ECO:0000256" key="1">
    <source>
        <dbReference type="SAM" id="Phobius"/>
    </source>
</evidence>
<keyword evidence="4" id="KW-1185">Reference proteome</keyword>
<feature type="transmembrane region" description="Helical" evidence="1">
    <location>
        <begin position="104"/>
        <end position="127"/>
    </location>
</feature>
<dbReference type="GO" id="GO:0008237">
    <property type="term" value="F:metallopeptidase activity"/>
    <property type="evidence" value="ECO:0007669"/>
    <property type="project" value="UniProtKB-KW"/>
</dbReference>
<keyword evidence="1" id="KW-1133">Transmembrane helix</keyword>
<dbReference type="EMBL" id="VYUY01000002">
    <property type="protein sequence ID" value="KAA9136113.1"/>
    <property type="molecule type" value="Genomic_DNA"/>
</dbReference>
<dbReference type="PANTHER" id="PTHR36435:SF1">
    <property type="entry name" value="CAAX AMINO TERMINAL PROTEASE FAMILY PROTEIN"/>
    <property type="match status" value="1"/>
</dbReference>
<feature type="transmembrane region" description="Helical" evidence="1">
    <location>
        <begin position="33"/>
        <end position="55"/>
    </location>
</feature>
<feature type="transmembrane region" description="Helical" evidence="1">
    <location>
        <begin position="168"/>
        <end position="197"/>
    </location>
</feature>
<dbReference type="PANTHER" id="PTHR36435">
    <property type="entry name" value="SLR1288 PROTEIN"/>
    <property type="match status" value="1"/>
</dbReference>
<keyword evidence="1" id="KW-0812">Transmembrane</keyword>
<reference evidence="4" key="1">
    <citation type="submission" date="2019-09" db="EMBL/GenBank/DDBJ databases">
        <title>Mumia zhuanghuii sp. nov. isolated from the intestinal contents of plateau pika (Ochotona curzoniae) in the Qinghai-Tibet plateau of China.</title>
        <authorList>
            <person name="Tian Z."/>
        </authorList>
    </citation>
    <scope>NUCLEOTIDE SEQUENCE [LARGE SCALE GENOMIC DNA]</scope>
    <source>
        <strain evidence="4">L-033</strain>
    </source>
</reference>
<organism evidence="3 4">
    <name type="scientific">Microbacterium caowuchunii</name>
    <dbReference type="NCBI Taxonomy" id="2614638"/>
    <lineage>
        <taxon>Bacteria</taxon>
        <taxon>Bacillati</taxon>
        <taxon>Actinomycetota</taxon>
        <taxon>Actinomycetes</taxon>
        <taxon>Micrococcales</taxon>
        <taxon>Microbacteriaceae</taxon>
        <taxon>Microbacterium</taxon>
    </lineage>
</organism>
<dbReference type="Pfam" id="PF02517">
    <property type="entry name" value="Rce1-like"/>
    <property type="match status" value="1"/>
</dbReference>
<dbReference type="InterPro" id="IPR003675">
    <property type="entry name" value="Rce1/LyrA-like_dom"/>
</dbReference>
<feature type="transmembrane region" description="Helical" evidence="1">
    <location>
        <begin position="76"/>
        <end position="92"/>
    </location>
</feature>
<sequence length="249" mass="26394">MRRLQEVGPVWHALIWIGIYIVAVSVGDAVGDAVGFPGMTSIVLLVLSVVLLLYLRAGDRVAFYGIRRVRPGTGRLTLFFLPLFAVAFVQYGEGFADGLDVRDVFFAVLLVLGVGFVEELVFRGFLLQALRMEGSATRAILISGVTFGVGHVVNLLRGATPVEQIVQIVMAILIGIALAYCAVLTGSILPGVAFHVLFNLSGALTADSVLGDTISAVIIGVVMIPYILFLRGRLAEAGPAVPVLSARGT</sequence>
<evidence type="ECO:0000259" key="2">
    <source>
        <dbReference type="Pfam" id="PF02517"/>
    </source>
</evidence>
<dbReference type="RefSeq" id="WP_150891447.1">
    <property type="nucleotide sequence ID" value="NZ_VYUY01000002.1"/>
</dbReference>
<feature type="transmembrane region" description="Helical" evidence="1">
    <location>
        <begin position="7"/>
        <end position="27"/>
    </location>
</feature>
<keyword evidence="3" id="KW-0378">Hydrolase</keyword>
<feature type="transmembrane region" description="Helical" evidence="1">
    <location>
        <begin position="209"/>
        <end position="229"/>
    </location>
</feature>
<dbReference type="InterPro" id="IPR052710">
    <property type="entry name" value="CAAX_protease"/>
</dbReference>
<evidence type="ECO:0000313" key="4">
    <source>
        <dbReference type="Proteomes" id="UP000326838"/>
    </source>
</evidence>
<keyword evidence="3" id="KW-0482">Metalloprotease</keyword>
<keyword evidence="1" id="KW-0472">Membrane</keyword>
<proteinExistence type="predicted"/>
<dbReference type="Proteomes" id="UP000326838">
    <property type="component" value="Unassembled WGS sequence"/>
</dbReference>
<gene>
    <name evidence="3" type="ORF">F6B40_00180</name>
</gene>
<comment type="caution">
    <text evidence="3">The sequence shown here is derived from an EMBL/GenBank/DDBJ whole genome shotgun (WGS) entry which is preliminary data.</text>
</comment>